<accession>A0A8T0GTB4</accession>
<comment type="caution">
    <text evidence="1">The sequence shown here is derived from an EMBL/GenBank/DDBJ whole genome shotgun (WGS) entry which is preliminary data.</text>
</comment>
<reference evidence="1" key="1">
    <citation type="submission" date="2020-06" db="EMBL/GenBank/DDBJ databases">
        <title>WGS assembly of Ceratodon purpureus strain R40.</title>
        <authorList>
            <person name="Carey S.B."/>
            <person name="Jenkins J."/>
            <person name="Shu S."/>
            <person name="Lovell J.T."/>
            <person name="Sreedasyam A."/>
            <person name="Maumus F."/>
            <person name="Tiley G.P."/>
            <person name="Fernandez-Pozo N."/>
            <person name="Barry K."/>
            <person name="Chen C."/>
            <person name="Wang M."/>
            <person name="Lipzen A."/>
            <person name="Daum C."/>
            <person name="Saski C.A."/>
            <person name="Payton A.C."/>
            <person name="Mcbreen J.C."/>
            <person name="Conrad R.E."/>
            <person name="Kollar L.M."/>
            <person name="Olsson S."/>
            <person name="Huttunen S."/>
            <person name="Landis J.B."/>
            <person name="Wickett N.J."/>
            <person name="Johnson M.G."/>
            <person name="Rensing S.A."/>
            <person name="Grimwood J."/>
            <person name="Schmutz J."/>
            <person name="Mcdaniel S.F."/>
        </authorList>
    </citation>
    <scope>NUCLEOTIDE SEQUENCE</scope>
    <source>
        <strain evidence="1">R40</strain>
    </source>
</reference>
<evidence type="ECO:0000313" key="2">
    <source>
        <dbReference type="Proteomes" id="UP000822688"/>
    </source>
</evidence>
<dbReference type="AlphaFoldDB" id="A0A8T0GTB4"/>
<dbReference type="Proteomes" id="UP000822688">
    <property type="component" value="Chromosome 9"/>
</dbReference>
<organism evidence="1 2">
    <name type="scientific">Ceratodon purpureus</name>
    <name type="common">Fire moss</name>
    <name type="synonym">Dicranum purpureum</name>
    <dbReference type="NCBI Taxonomy" id="3225"/>
    <lineage>
        <taxon>Eukaryota</taxon>
        <taxon>Viridiplantae</taxon>
        <taxon>Streptophyta</taxon>
        <taxon>Embryophyta</taxon>
        <taxon>Bryophyta</taxon>
        <taxon>Bryophytina</taxon>
        <taxon>Bryopsida</taxon>
        <taxon>Dicranidae</taxon>
        <taxon>Pseudoditrichales</taxon>
        <taxon>Ditrichaceae</taxon>
        <taxon>Ceratodon</taxon>
    </lineage>
</organism>
<gene>
    <name evidence="1" type="ORF">KC19_9G062300</name>
</gene>
<dbReference type="EMBL" id="CM026430">
    <property type="protein sequence ID" value="KAG0561404.1"/>
    <property type="molecule type" value="Genomic_DNA"/>
</dbReference>
<keyword evidence="2" id="KW-1185">Reference proteome</keyword>
<protein>
    <submittedName>
        <fullName evidence="1">Uncharacterized protein</fullName>
    </submittedName>
</protein>
<sequence>MSNKHLKLEMHFIFPSSEAQTSAHPPLLLQDKERLNLARISNFCTRRNSRIAEPEPQLGPHHCSAPSLQSTVLRGEDGQQAPSSVHPVLAPTLSKAMSRREGPSAGTLFCRCRSWSLIFQALNRDVQ</sequence>
<proteinExistence type="predicted"/>
<evidence type="ECO:0000313" key="1">
    <source>
        <dbReference type="EMBL" id="KAG0561404.1"/>
    </source>
</evidence>
<name>A0A8T0GTB4_CERPU</name>